<keyword evidence="8" id="KW-0449">Lipoprotein</keyword>
<evidence type="ECO:0000256" key="5">
    <source>
        <dbReference type="ARBA" id="ARBA00022729"/>
    </source>
</evidence>
<protein>
    <recommendedName>
        <fullName evidence="3">Curli production assembly/transport component CsgG</fullName>
    </recommendedName>
</protein>
<keyword evidence="4" id="KW-1003">Cell membrane</keyword>
<accession>A0A3L0W7Q8</accession>
<evidence type="ECO:0000256" key="2">
    <source>
        <dbReference type="ARBA" id="ARBA00008899"/>
    </source>
</evidence>
<evidence type="ECO:0000256" key="8">
    <source>
        <dbReference type="ARBA" id="ARBA00023288"/>
    </source>
</evidence>
<feature type="chain" id="PRO_5018207478" description="Curli production assembly/transport component CsgG" evidence="9">
    <location>
        <begin position="24"/>
        <end position="284"/>
    </location>
</feature>
<dbReference type="Gene3D" id="3.40.50.10610">
    <property type="entry name" value="ABC-type transport auxiliary lipoprotein component"/>
    <property type="match status" value="2"/>
</dbReference>
<gene>
    <name evidence="10" type="ORF">D9F05_22970</name>
</gene>
<dbReference type="PANTHER" id="PTHR41164">
    <property type="entry name" value="CURLI PRODUCTION ASSEMBLY/TRANSPORT COMPONENT CSGG"/>
    <property type="match status" value="1"/>
</dbReference>
<feature type="signal peptide" evidence="9">
    <location>
        <begin position="1"/>
        <end position="23"/>
    </location>
</feature>
<proteinExistence type="inferred from homology"/>
<dbReference type="PROSITE" id="PS51257">
    <property type="entry name" value="PROKAR_LIPOPROTEIN"/>
    <property type="match status" value="1"/>
</dbReference>
<evidence type="ECO:0000256" key="4">
    <source>
        <dbReference type="ARBA" id="ARBA00022475"/>
    </source>
</evidence>
<keyword evidence="6" id="KW-0472">Membrane</keyword>
<dbReference type="PANTHER" id="PTHR41164:SF1">
    <property type="entry name" value="CURLI PRODUCTION ASSEMBLY_TRANSPORT COMPONENT CSGG"/>
    <property type="match status" value="1"/>
</dbReference>
<evidence type="ECO:0000256" key="6">
    <source>
        <dbReference type="ARBA" id="ARBA00023136"/>
    </source>
</evidence>
<dbReference type="Pfam" id="PF03783">
    <property type="entry name" value="CsgG"/>
    <property type="match status" value="1"/>
</dbReference>
<keyword evidence="5 9" id="KW-0732">Signal</keyword>
<evidence type="ECO:0000256" key="1">
    <source>
        <dbReference type="ARBA" id="ARBA00003989"/>
    </source>
</evidence>
<sequence>MTRTPLFTALPLLATLFTLGGCATHIGSPEPDEKATLMPRSISYKELISLPKPKGKIVAAVYDFRDQTGQYLPAPASNFSTAVTQGGVAMLSTALWDSQWFVPLEREGLQNLLTERKIVRATQNKPNVPGNNQHQLPSLMAANILIEGGIVAYDSNVRTGGAGAKYFGIGASGEYRVDQVTVNLRAIDIRSGRILNSVTTSKTILSQQVQAGVFRFVEYKRLLEAEAGFSTNEPVQMCVMSAIESAVIRLIANGVRDNLWQLADARDMENPILQGYLQDSAPIL</sequence>
<evidence type="ECO:0000256" key="3">
    <source>
        <dbReference type="ARBA" id="ARBA00014028"/>
    </source>
</evidence>
<comment type="function">
    <text evidence="1">May be involved in the biogenesis of curli organelles.</text>
</comment>
<comment type="similarity">
    <text evidence="2">Belongs to the CsgG family.</text>
</comment>
<evidence type="ECO:0000256" key="9">
    <source>
        <dbReference type="SAM" id="SignalP"/>
    </source>
</evidence>
<organism evidence="10">
    <name type="scientific">Escherichia coli</name>
    <dbReference type="NCBI Taxonomy" id="562"/>
    <lineage>
        <taxon>Bacteria</taxon>
        <taxon>Pseudomonadati</taxon>
        <taxon>Pseudomonadota</taxon>
        <taxon>Gammaproteobacteria</taxon>
        <taxon>Enterobacterales</taxon>
        <taxon>Enterobacteriaceae</taxon>
        <taxon>Escherichia</taxon>
    </lineage>
</organism>
<evidence type="ECO:0000313" key="10">
    <source>
        <dbReference type="EMBL" id="MHO07149.1"/>
    </source>
</evidence>
<keyword evidence="7" id="KW-0564">Palmitate</keyword>
<dbReference type="AlphaFoldDB" id="A0A3L0W7Q8"/>
<evidence type="ECO:0000256" key="7">
    <source>
        <dbReference type="ARBA" id="ARBA00023139"/>
    </source>
</evidence>
<reference evidence="10" key="1">
    <citation type="submission" date="2018-10" db="EMBL/GenBank/DDBJ databases">
        <authorList>
            <consortium name="NARMS: The National Antimicrobial Resistance Monitoring System"/>
        </authorList>
    </citation>
    <scope>NUCLEOTIDE SEQUENCE [LARGE SCALE GENOMIC DNA]</scope>
    <source>
        <strain evidence="10">CVM N17EC0388</strain>
    </source>
</reference>
<dbReference type="EMBL" id="RNRV01000081">
    <property type="protein sequence ID" value="MHO07149.1"/>
    <property type="molecule type" value="Genomic_DNA"/>
</dbReference>
<comment type="caution">
    <text evidence="10">The sequence shown here is derived from an EMBL/GenBank/DDBJ whole genome shotgun (WGS) entry which is preliminary data.</text>
</comment>
<dbReference type="GO" id="GO:0030288">
    <property type="term" value="C:outer membrane-bounded periplasmic space"/>
    <property type="evidence" value="ECO:0007669"/>
    <property type="project" value="InterPro"/>
</dbReference>
<name>A0A3L0W7Q8_ECOLX</name>
<dbReference type="InterPro" id="IPR005534">
    <property type="entry name" value="Curli_assmbl/transp-comp_CsgG"/>
</dbReference>